<dbReference type="AlphaFoldDB" id="A0A240EHR5"/>
<dbReference type="InterPro" id="IPR021482">
    <property type="entry name" value="DUF3135"/>
</dbReference>
<accession>A0A240EHR5</accession>
<evidence type="ECO:0008006" key="3">
    <source>
        <dbReference type="Google" id="ProtNLM"/>
    </source>
</evidence>
<protein>
    <recommendedName>
        <fullName evidence="3">DUF3135 domain-containing protein</fullName>
    </recommendedName>
</protein>
<dbReference type="OrthoDB" id="5917239at2"/>
<evidence type="ECO:0000313" key="2">
    <source>
        <dbReference type="Proteomes" id="UP000219336"/>
    </source>
</evidence>
<dbReference type="Proteomes" id="UP000219336">
    <property type="component" value="Unassembled WGS sequence"/>
</dbReference>
<evidence type="ECO:0000313" key="1">
    <source>
        <dbReference type="EMBL" id="SNX47480.1"/>
    </source>
</evidence>
<proteinExistence type="predicted"/>
<dbReference type="EMBL" id="OANU01000009">
    <property type="protein sequence ID" value="SNX47480.1"/>
    <property type="molecule type" value="Genomic_DNA"/>
</dbReference>
<dbReference type="RefSeq" id="WP_096992751.1">
    <property type="nucleotide sequence ID" value="NZ_JBHSII010000001.1"/>
</dbReference>
<gene>
    <name evidence="1" type="ORF">VTH8203_01084</name>
</gene>
<dbReference type="Pfam" id="PF11333">
    <property type="entry name" value="DUF3135"/>
    <property type="match status" value="1"/>
</dbReference>
<name>A0A240EHR5_9VIBR</name>
<keyword evidence="2" id="KW-1185">Reference proteome</keyword>
<organism evidence="1 2">
    <name type="scientific">Vibrio thalassae</name>
    <dbReference type="NCBI Taxonomy" id="1243014"/>
    <lineage>
        <taxon>Bacteria</taxon>
        <taxon>Pseudomonadati</taxon>
        <taxon>Pseudomonadota</taxon>
        <taxon>Gammaproteobacteria</taxon>
        <taxon>Vibrionales</taxon>
        <taxon>Vibrionaceae</taxon>
        <taxon>Vibrio</taxon>
    </lineage>
</organism>
<reference evidence="2" key="1">
    <citation type="submission" date="2016-06" db="EMBL/GenBank/DDBJ databases">
        <authorList>
            <person name="Rodrigo-Torres L."/>
            <person name="Arahal R.D."/>
            <person name="Lucena T."/>
        </authorList>
    </citation>
    <scope>NUCLEOTIDE SEQUENCE [LARGE SCALE GENOMIC DNA]</scope>
    <source>
        <strain evidence="2">CECT8203</strain>
    </source>
</reference>
<sequence length="109" mass="12483">MDPSIRLPSFDELVAMAKHNPEQLSQLRHDLTEQFIASCSTDMQPRLHAQQSHIERILQHAKNPIHANILLRQELHRQIIKFSQALNGNAPSVENGAEIVPFSKSDDWR</sequence>